<dbReference type="Proteomes" id="UP000002051">
    <property type="component" value="Chromosome 3"/>
</dbReference>
<evidence type="ECO:0000313" key="2">
    <source>
        <dbReference type="EnsemblPlants" id="KEH33086"/>
    </source>
</evidence>
<evidence type="ECO:0000313" key="3">
    <source>
        <dbReference type="Proteomes" id="UP000002051"/>
    </source>
</evidence>
<keyword evidence="3" id="KW-1185">Reference proteome</keyword>
<dbReference type="EMBL" id="CM001219">
    <property type="protein sequence ID" value="KEH33086.1"/>
    <property type="molecule type" value="Genomic_DNA"/>
</dbReference>
<protein>
    <submittedName>
        <fullName evidence="1 2">Uncharacterized protein</fullName>
    </submittedName>
</protein>
<proteinExistence type="predicted"/>
<reference evidence="1 3" key="1">
    <citation type="journal article" date="2011" name="Nature">
        <title>The Medicago genome provides insight into the evolution of rhizobial symbioses.</title>
        <authorList>
            <person name="Young N.D."/>
            <person name="Debelle F."/>
            <person name="Oldroyd G.E."/>
            <person name="Geurts R."/>
            <person name="Cannon S.B."/>
            <person name="Udvardi M.K."/>
            <person name="Benedito V.A."/>
            <person name="Mayer K.F."/>
            <person name="Gouzy J."/>
            <person name="Schoof H."/>
            <person name="Van de Peer Y."/>
            <person name="Proost S."/>
            <person name="Cook D.R."/>
            <person name="Meyers B.C."/>
            <person name="Spannagl M."/>
            <person name="Cheung F."/>
            <person name="De Mita S."/>
            <person name="Krishnakumar V."/>
            <person name="Gundlach H."/>
            <person name="Zhou S."/>
            <person name="Mudge J."/>
            <person name="Bharti A.K."/>
            <person name="Murray J.D."/>
            <person name="Naoumkina M.A."/>
            <person name="Rosen B."/>
            <person name="Silverstein K.A."/>
            <person name="Tang H."/>
            <person name="Rombauts S."/>
            <person name="Zhao P.X."/>
            <person name="Zhou P."/>
            <person name="Barbe V."/>
            <person name="Bardou P."/>
            <person name="Bechner M."/>
            <person name="Bellec A."/>
            <person name="Berger A."/>
            <person name="Berges H."/>
            <person name="Bidwell S."/>
            <person name="Bisseling T."/>
            <person name="Choisne N."/>
            <person name="Couloux A."/>
            <person name="Denny R."/>
            <person name="Deshpande S."/>
            <person name="Dai X."/>
            <person name="Doyle J.J."/>
            <person name="Dudez A.M."/>
            <person name="Farmer A.D."/>
            <person name="Fouteau S."/>
            <person name="Franken C."/>
            <person name="Gibelin C."/>
            <person name="Gish J."/>
            <person name="Goldstein S."/>
            <person name="Gonzalez A.J."/>
            <person name="Green P.J."/>
            <person name="Hallab A."/>
            <person name="Hartog M."/>
            <person name="Hua A."/>
            <person name="Humphray S.J."/>
            <person name="Jeong D.H."/>
            <person name="Jing Y."/>
            <person name="Jocker A."/>
            <person name="Kenton S.M."/>
            <person name="Kim D.J."/>
            <person name="Klee K."/>
            <person name="Lai H."/>
            <person name="Lang C."/>
            <person name="Lin S."/>
            <person name="Macmil S.L."/>
            <person name="Magdelenat G."/>
            <person name="Matthews L."/>
            <person name="McCorrison J."/>
            <person name="Monaghan E.L."/>
            <person name="Mun J.H."/>
            <person name="Najar F.Z."/>
            <person name="Nicholson C."/>
            <person name="Noirot C."/>
            <person name="O'Bleness M."/>
            <person name="Paule C.R."/>
            <person name="Poulain J."/>
            <person name="Prion F."/>
            <person name="Qin B."/>
            <person name="Qu C."/>
            <person name="Retzel E.F."/>
            <person name="Riddle C."/>
            <person name="Sallet E."/>
            <person name="Samain S."/>
            <person name="Samson N."/>
            <person name="Sanders I."/>
            <person name="Saurat O."/>
            <person name="Scarpelli C."/>
            <person name="Schiex T."/>
            <person name="Segurens B."/>
            <person name="Severin A.J."/>
            <person name="Sherrier D.J."/>
            <person name="Shi R."/>
            <person name="Sims S."/>
            <person name="Singer S.R."/>
            <person name="Sinharoy S."/>
            <person name="Sterck L."/>
            <person name="Viollet A."/>
            <person name="Wang B.B."/>
            <person name="Wang K."/>
            <person name="Wang M."/>
            <person name="Wang X."/>
            <person name="Warfsmann J."/>
            <person name="Weissenbach J."/>
            <person name="White D.D."/>
            <person name="White J.D."/>
            <person name="Wiley G.B."/>
            <person name="Wincker P."/>
            <person name="Xing Y."/>
            <person name="Yang L."/>
            <person name="Yao Z."/>
            <person name="Ying F."/>
            <person name="Zhai J."/>
            <person name="Zhou L."/>
            <person name="Zuber A."/>
            <person name="Denarie J."/>
            <person name="Dixon R.A."/>
            <person name="May G.D."/>
            <person name="Schwartz D.C."/>
            <person name="Rogers J."/>
            <person name="Quetier F."/>
            <person name="Town C.D."/>
            <person name="Roe B.A."/>
        </authorList>
    </citation>
    <scope>NUCLEOTIDE SEQUENCE [LARGE SCALE GENOMIC DNA]</scope>
    <source>
        <strain evidence="1">A17</strain>
        <strain evidence="2 3">cv. Jemalong A17</strain>
    </source>
</reference>
<gene>
    <name evidence="1" type="ordered locus">MTR_3g022015</name>
</gene>
<name>A0A072UUN3_MEDTR</name>
<dbReference type="HOGENOM" id="CLU_2267740_0_0_1"/>
<sequence>MCASVRTLKAVLILFEATDDLKVSFNKSLLVGVNVSTAWLAEASTVLNCKTGIILFTLSIDFHTGREIFYLWGPLGSPKVGEIDSLFFGAHLVMGSFGLLVFG</sequence>
<dbReference type="AlphaFoldDB" id="A0A072UUN3"/>
<evidence type="ECO:0000313" key="1">
    <source>
        <dbReference type="EMBL" id="KEH33086.1"/>
    </source>
</evidence>
<organism evidence="1 3">
    <name type="scientific">Medicago truncatula</name>
    <name type="common">Barrel medic</name>
    <name type="synonym">Medicago tribuloides</name>
    <dbReference type="NCBI Taxonomy" id="3880"/>
    <lineage>
        <taxon>Eukaryota</taxon>
        <taxon>Viridiplantae</taxon>
        <taxon>Streptophyta</taxon>
        <taxon>Embryophyta</taxon>
        <taxon>Tracheophyta</taxon>
        <taxon>Spermatophyta</taxon>
        <taxon>Magnoliopsida</taxon>
        <taxon>eudicotyledons</taxon>
        <taxon>Gunneridae</taxon>
        <taxon>Pentapetalae</taxon>
        <taxon>rosids</taxon>
        <taxon>fabids</taxon>
        <taxon>Fabales</taxon>
        <taxon>Fabaceae</taxon>
        <taxon>Papilionoideae</taxon>
        <taxon>50 kb inversion clade</taxon>
        <taxon>NPAAA clade</taxon>
        <taxon>Hologalegina</taxon>
        <taxon>IRL clade</taxon>
        <taxon>Trifolieae</taxon>
        <taxon>Medicago</taxon>
    </lineage>
</organism>
<reference evidence="1 3" key="2">
    <citation type="journal article" date="2014" name="BMC Genomics">
        <title>An improved genome release (version Mt4.0) for the model legume Medicago truncatula.</title>
        <authorList>
            <person name="Tang H."/>
            <person name="Krishnakumar V."/>
            <person name="Bidwell S."/>
            <person name="Rosen B."/>
            <person name="Chan A."/>
            <person name="Zhou S."/>
            <person name="Gentzbittel L."/>
            <person name="Childs K.L."/>
            <person name="Yandell M."/>
            <person name="Gundlach H."/>
            <person name="Mayer K.F."/>
            <person name="Schwartz D.C."/>
            <person name="Town C.D."/>
        </authorList>
    </citation>
    <scope>GENOME REANNOTATION</scope>
    <source>
        <strain evidence="1">A17</strain>
        <strain evidence="2 3">cv. Jemalong A17</strain>
    </source>
</reference>
<dbReference type="PaxDb" id="3880-AES69081"/>
<dbReference type="eggNOG" id="KOG0017">
    <property type="taxonomic scope" value="Eukaryota"/>
</dbReference>
<dbReference type="EnsemblPlants" id="KEH33086">
    <property type="protein sequence ID" value="KEH33086"/>
    <property type="gene ID" value="MTR_3g022015"/>
</dbReference>
<reference evidence="2" key="3">
    <citation type="submission" date="2015-04" db="UniProtKB">
        <authorList>
            <consortium name="EnsemblPlants"/>
        </authorList>
    </citation>
    <scope>IDENTIFICATION</scope>
    <source>
        <strain evidence="2">cv. Jemalong A17</strain>
    </source>
</reference>
<accession>A0A072UUN3</accession>